<organism evidence="2 3">
    <name type="scientific">Sarocladium strictum</name>
    <name type="common">Black bundle disease fungus</name>
    <name type="synonym">Acremonium strictum</name>
    <dbReference type="NCBI Taxonomy" id="5046"/>
    <lineage>
        <taxon>Eukaryota</taxon>
        <taxon>Fungi</taxon>
        <taxon>Dikarya</taxon>
        <taxon>Ascomycota</taxon>
        <taxon>Pezizomycotina</taxon>
        <taxon>Sordariomycetes</taxon>
        <taxon>Hypocreomycetidae</taxon>
        <taxon>Hypocreales</taxon>
        <taxon>Sarocladiaceae</taxon>
        <taxon>Sarocladium</taxon>
    </lineage>
</organism>
<reference evidence="2" key="1">
    <citation type="submission" date="2022-10" db="EMBL/GenBank/DDBJ databases">
        <title>Determination and structural analysis of whole genome sequence of Sarocladium strictum F4-1.</title>
        <authorList>
            <person name="Hu L."/>
            <person name="Jiang Y."/>
        </authorList>
    </citation>
    <scope>NUCLEOTIDE SEQUENCE</scope>
    <source>
        <strain evidence="2">F4-1</strain>
    </source>
</reference>
<dbReference type="GO" id="GO:0005829">
    <property type="term" value="C:cytosol"/>
    <property type="evidence" value="ECO:0007669"/>
    <property type="project" value="TreeGrafter"/>
</dbReference>
<dbReference type="PANTHER" id="PTHR12390:SF0">
    <property type="entry name" value="UROPORPHYRINOGEN-III SYNTHASE"/>
    <property type="match status" value="1"/>
</dbReference>
<dbReference type="InterPro" id="IPR003754">
    <property type="entry name" value="4pyrrol_synth_uPrphyn_synth"/>
</dbReference>
<dbReference type="CDD" id="cd06578">
    <property type="entry name" value="HemD"/>
    <property type="match status" value="1"/>
</dbReference>
<dbReference type="Proteomes" id="UP001175261">
    <property type="component" value="Unassembled WGS sequence"/>
</dbReference>
<dbReference type="GO" id="GO:0006780">
    <property type="term" value="P:uroporphyrinogen III biosynthetic process"/>
    <property type="evidence" value="ECO:0007669"/>
    <property type="project" value="InterPro"/>
</dbReference>
<dbReference type="PANTHER" id="PTHR12390">
    <property type="entry name" value="UROPORPHYRINOGEN III SYNTHASE"/>
    <property type="match status" value="1"/>
</dbReference>
<dbReference type="InterPro" id="IPR039793">
    <property type="entry name" value="UROS/Hem4"/>
</dbReference>
<evidence type="ECO:0000313" key="3">
    <source>
        <dbReference type="Proteomes" id="UP001175261"/>
    </source>
</evidence>
<dbReference type="Pfam" id="PF02602">
    <property type="entry name" value="HEM4"/>
    <property type="match status" value="1"/>
</dbReference>
<dbReference type="Gene3D" id="3.40.50.10090">
    <property type="match status" value="2"/>
</dbReference>
<dbReference type="EMBL" id="JAPDFR010000004">
    <property type="protein sequence ID" value="KAK0386937.1"/>
    <property type="molecule type" value="Genomic_DNA"/>
</dbReference>
<accession>A0AA39GJ02</accession>
<evidence type="ECO:0000313" key="2">
    <source>
        <dbReference type="EMBL" id="KAK0386937.1"/>
    </source>
</evidence>
<dbReference type="InterPro" id="IPR036108">
    <property type="entry name" value="4pyrrol_syn_uPrphyn_synt_sf"/>
</dbReference>
<dbReference type="GO" id="GO:0004852">
    <property type="term" value="F:uroporphyrinogen-III synthase activity"/>
    <property type="evidence" value="ECO:0007669"/>
    <property type="project" value="InterPro"/>
</dbReference>
<sequence length="309" mass="34234">MSPPEPILLLKTQSGPNDAYLELFSKPHGPSGSRHFSPSFVPVLRHHFRDEEMDRVRSLLRDRKISRAEDAAFGGMIFTSQRAVEAFASLVEEGKDDEDPQWPHTQDTPFYSVGPATTRALANIPSNPPLSVHGSHTGTGDVLAPFILDHYGQEYSDRNPKPPLLFLVGETRRDIIPKTLMDPALPSDKRIEVVEEVVYATGVMESFHGDFVEKLAQTEKLGCHKRWVVVFSPTGCDSMLRGLGMLDDAPGSKADLSKRDGRTFIVTIGPTTQRHLRDKFGFEPDASAKQPSPEGVLEAILEHDARQLS</sequence>
<dbReference type="FunFam" id="3.40.50.10090:FF:000011">
    <property type="entry name" value="Uroporphyrinogen-III synthase (UroS), putative"/>
    <property type="match status" value="1"/>
</dbReference>
<gene>
    <name evidence="2" type="ORF">NLU13_5250</name>
</gene>
<proteinExistence type="predicted"/>
<comment type="caution">
    <text evidence="2">The sequence shown here is derived from an EMBL/GenBank/DDBJ whole genome shotgun (WGS) entry which is preliminary data.</text>
</comment>
<dbReference type="AlphaFoldDB" id="A0AA39GJ02"/>
<protein>
    <recommendedName>
        <fullName evidence="1">Tetrapyrrole biosynthesis uroporphyrinogen III synthase domain-containing protein</fullName>
    </recommendedName>
</protein>
<keyword evidence="3" id="KW-1185">Reference proteome</keyword>
<evidence type="ECO:0000259" key="1">
    <source>
        <dbReference type="Pfam" id="PF02602"/>
    </source>
</evidence>
<name>A0AA39GJ02_SARSR</name>
<feature type="domain" description="Tetrapyrrole biosynthesis uroporphyrinogen III synthase" evidence="1">
    <location>
        <begin position="36"/>
        <end position="297"/>
    </location>
</feature>
<dbReference type="SUPFAM" id="SSF69618">
    <property type="entry name" value="HemD-like"/>
    <property type="match status" value="1"/>
</dbReference>